<reference evidence="1" key="1">
    <citation type="submission" date="2022-12" db="EMBL/GenBank/DDBJ databases">
        <authorList>
            <person name="Petersen C."/>
        </authorList>
    </citation>
    <scope>NUCLEOTIDE SEQUENCE</scope>
    <source>
        <strain evidence="1">IBT 17660</strain>
    </source>
</reference>
<protein>
    <submittedName>
        <fullName evidence="1">Uncharacterized protein</fullName>
    </submittedName>
</protein>
<dbReference type="AlphaFoldDB" id="A0A9W9WFW4"/>
<accession>A0A9W9WFW4</accession>
<evidence type="ECO:0000313" key="2">
    <source>
        <dbReference type="Proteomes" id="UP001147760"/>
    </source>
</evidence>
<name>A0A9W9WFW4_9EURO</name>
<keyword evidence="2" id="KW-1185">Reference proteome</keyword>
<evidence type="ECO:0000313" key="1">
    <source>
        <dbReference type="EMBL" id="KAJ5458813.1"/>
    </source>
</evidence>
<dbReference type="OrthoDB" id="4485682at2759"/>
<dbReference type="EMBL" id="JAPWDO010000008">
    <property type="protein sequence ID" value="KAJ5458813.1"/>
    <property type="molecule type" value="Genomic_DNA"/>
</dbReference>
<comment type="caution">
    <text evidence="1">The sequence shown here is derived from an EMBL/GenBank/DDBJ whole genome shotgun (WGS) entry which is preliminary data.</text>
</comment>
<dbReference type="Proteomes" id="UP001147760">
    <property type="component" value="Unassembled WGS sequence"/>
</dbReference>
<sequence>MAYLSIPRGGVAKKERYCGYDLPILLLLRRRRKRAIPSDGFDKEQTSVLPELAKKSYSSPELLRPRSLAHVFNVMVTPNFPFIAVRRNIANISRLYNTFERSTCRIEGVIYMTKIYYIRCIFAGMQKRFIASALNGITTPKKIRDRILIPIN</sequence>
<reference evidence="1" key="2">
    <citation type="journal article" date="2023" name="IMA Fungus">
        <title>Comparative genomic study of the Penicillium genus elucidates a diverse pangenome and 15 lateral gene transfer events.</title>
        <authorList>
            <person name="Petersen C."/>
            <person name="Sorensen T."/>
            <person name="Nielsen M.R."/>
            <person name="Sondergaard T.E."/>
            <person name="Sorensen J.L."/>
            <person name="Fitzpatrick D.A."/>
            <person name="Frisvad J.C."/>
            <person name="Nielsen K.L."/>
        </authorList>
    </citation>
    <scope>NUCLEOTIDE SEQUENCE</scope>
    <source>
        <strain evidence="1">IBT 17660</strain>
    </source>
</reference>
<organism evidence="1 2">
    <name type="scientific">Penicillium desertorum</name>
    <dbReference type="NCBI Taxonomy" id="1303715"/>
    <lineage>
        <taxon>Eukaryota</taxon>
        <taxon>Fungi</taxon>
        <taxon>Dikarya</taxon>
        <taxon>Ascomycota</taxon>
        <taxon>Pezizomycotina</taxon>
        <taxon>Eurotiomycetes</taxon>
        <taxon>Eurotiomycetidae</taxon>
        <taxon>Eurotiales</taxon>
        <taxon>Aspergillaceae</taxon>
        <taxon>Penicillium</taxon>
    </lineage>
</organism>
<proteinExistence type="predicted"/>
<gene>
    <name evidence="1" type="ORF">N7530_010757</name>
</gene>